<dbReference type="EMBL" id="BARW01040666">
    <property type="protein sequence ID" value="GAJ19594.1"/>
    <property type="molecule type" value="Genomic_DNA"/>
</dbReference>
<reference evidence="1" key="1">
    <citation type="journal article" date="2014" name="Front. Microbiol.">
        <title>High frequency of phylogenetically diverse reductive dehalogenase-homologous genes in deep subseafloor sedimentary metagenomes.</title>
        <authorList>
            <person name="Kawai M."/>
            <person name="Futagami T."/>
            <person name="Toyoda A."/>
            <person name="Takaki Y."/>
            <person name="Nishi S."/>
            <person name="Hori S."/>
            <person name="Arai W."/>
            <person name="Tsubouchi T."/>
            <person name="Morono Y."/>
            <person name="Uchiyama I."/>
            <person name="Ito T."/>
            <person name="Fujiyama A."/>
            <person name="Inagaki F."/>
            <person name="Takami H."/>
        </authorList>
    </citation>
    <scope>NUCLEOTIDE SEQUENCE</scope>
    <source>
        <strain evidence="1">Expedition CK06-06</strain>
    </source>
</reference>
<sequence length="61" mass="6463">MLAASLQEPLWHFWAPDCNPPAVPSDVVVLAGPAFVPYAKDGKDVPVLEPCVAIAGKNAFM</sequence>
<dbReference type="AlphaFoldDB" id="X1UQ18"/>
<protein>
    <submittedName>
        <fullName evidence="1">Uncharacterized protein</fullName>
    </submittedName>
</protein>
<evidence type="ECO:0000313" key="1">
    <source>
        <dbReference type="EMBL" id="GAJ19594.1"/>
    </source>
</evidence>
<accession>X1UQ18</accession>
<name>X1UQ18_9ZZZZ</name>
<gene>
    <name evidence="1" type="ORF">S12H4_61323</name>
</gene>
<organism evidence="1">
    <name type="scientific">marine sediment metagenome</name>
    <dbReference type="NCBI Taxonomy" id="412755"/>
    <lineage>
        <taxon>unclassified sequences</taxon>
        <taxon>metagenomes</taxon>
        <taxon>ecological metagenomes</taxon>
    </lineage>
</organism>
<proteinExistence type="predicted"/>
<feature type="non-terminal residue" evidence="1">
    <location>
        <position position="61"/>
    </location>
</feature>
<comment type="caution">
    <text evidence="1">The sequence shown here is derived from an EMBL/GenBank/DDBJ whole genome shotgun (WGS) entry which is preliminary data.</text>
</comment>